<dbReference type="PROSITE" id="PS51257">
    <property type="entry name" value="PROKAR_LIPOPROTEIN"/>
    <property type="match status" value="1"/>
</dbReference>
<evidence type="ECO:0000256" key="7">
    <source>
        <dbReference type="SAM" id="SignalP"/>
    </source>
</evidence>
<protein>
    <recommendedName>
        <fullName evidence="8">Fe/B12 periplasmic-binding domain-containing protein</fullName>
    </recommendedName>
</protein>
<gene>
    <name evidence="9" type="ORF">DMH04_55230</name>
</gene>
<dbReference type="InterPro" id="IPR006311">
    <property type="entry name" value="TAT_signal"/>
</dbReference>
<dbReference type="EMBL" id="QHKI01000127">
    <property type="protein sequence ID" value="RSM59738.1"/>
    <property type="molecule type" value="Genomic_DNA"/>
</dbReference>
<dbReference type="OrthoDB" id="9793175at2"/>
<proteinExistence type="inferred from homology"/>
<feature type="signal peptide" evidence="7">
    <location>
        <begin position="1"/>
        <end position="25"/>
    </location>
</feature>
<comment type="caution">
    <text evidence="9">The sequence shown here is derived from an EMBL/GenBank/DDBJ whole genome shotgun (WGS) entry which is preliminary data.</text>
</comment>
<feature type="domain" description="Fe/B12 periplasmic-binding" evidence="8">
    <location>
        <begin position="58"/>
        <end position="329"/>
    </location>
</feature>
<name>A0A428XWN8_KIBAR</name>
<evidence type="ECO:0000256" key="2">
    <source>
        <dbReference type="ARBA" id="ARBA00008814"/>
    </source>
</evidence>
<feature type="compositionally biased region" description="Low complexity" evidence="6">
    <location>
        <begin position="24"/>
        <end position="34"/>
    </location>
</feature>
<keyword evidence="5" id="KW-0175">Coiled coil</keyword>
<dbReference type="Proteomes" id="UP000287547">
    <property type="component" value="Unassembled WGS sequence"/>
</dbReference>
<dbReference type="Gene3D" id="3.40.50.1980">
    <property type="entry name" value="Nitrogenase molybdenum iron protein domain"/>
    <property type="match status" value="2"/>
</dbReference>
<dbReference type="GO" id="GO:1901678">
    <property type="term" value="P:iron coordination entity transport"/>
    <property type="evidence" value="ECO:0007669"/>
    <property type="project" value="UniProtKB-ARBA"/>
</dbReference>
<feature type="region of interest" description="Disordered" evidence="6">
    <location>
        <begin position="24"/>
        <end position="50"/>
    </location>
</feature>
<reference evidence="9 10" key="1">
    <citation type="submission" date="2018-05" db="EMBL/GenBank/DDBJ databases">
        <title>Evolution of GPA BGCs.</title>
        <authorList>
            <person name="Waglechner N."/>
            <person name="Wright G.D."/>
        </authorList>
    </citation>
    <scope>NUCLEOTIDE SEQUENCE [LARGE SCALE GENOMIC DNA]</scope>
    <source>
        <strain evidence="9 10">A82846</strain>
    </source>
</reference>
<organism evidence="9 10">
    <name type="scientific">Kibdelosporangium aridum</name>
    <dbReference type="NCBI Taxonomy" id="2030"/>
    <lineage>
        <taxon>Bacteria</taxon>
        <taxon>Bacillati</taxon>
        <taxon>Actinomycetota</taxon>
        <taxon>Actinomycetes</taxon>
        <taxon>Pseudonocardiales</taxon>
        <taxon>Pseudonocardiaceae</taxon>
        <taxon>Kibdelosporangium</taxon>
    </lineage>
</organism>
<dbReference type="PANTHER" id="PTHR30532">
    <property type="entry name" value="IRON III DICITRATE-BINDING PERIPLASMIC PROTEIN"/>
    <property type="match status" value="1"/>
</dbReference>
<evidence type="ECO:0000256" key="1">
    <source>
        <dbReference type="ARBA" id="ARBA00004196"/>
    </source>
</evidence>
<dbReference type="InterPro" id="IPR051313">
    <property type="entry name" value="Bact_iron-sidero_bind"/>
</dbReference>
<evidence type="ECO:0000256" key="5">
    <source>
        <dbReference type="SAM" id="Coils"/>
    </source>
</evidence>
<dbReference type="InterPro" id="IPR002491">
    <property type="entry name" value="ABC_transptr_periplasmic_BD"/>
</dbReference>
<feature type="chain" id="PRO_5039567103" description="Fe/B12 periplasmic-binding domain-containing protein" evidence="7">
    <location>
        <begin position="26"/>
        <end position="329"/>
    </location>
</feature>
<evidence type="ECO:0000256" key="6">
    <source>
        <dbReference type="SAM" id="MobiDB-lite"/>
    </source>
</evidence>
<keyword evidence="4 7" id="KW-0732">Signal</keyword>
<evidence type="ECO:0000256" key="3">
    <source>
        <dbReference type="ARBA" id="ARBA00022448"/>
    </source>
</evidence>
<evidence type="ECO:0000256" key="4">
    <source>
        <dbReference type="ARBA" id="ARBA00022729"/>
    </source>
</evidence>
<comment type="subcellular location">
    <subcellularLocation>
        <location evidence="1">Cell envelope</location>
    </subcellularLocation>
</comment>
<dbReference type="GO" id="GO:0030288">
    <property type="term" value="C:outer membrane-bounded periplasmic space"/>
    <property type="evidence" value="ECO:0007669"/>
    <property type="project" value="TreeGrafter"/>
</dbReference>
<dbReference type="PANTHER" id="PTHR30532:SF25">
    <property type="entry name" value="IRON(III) DICITRATE-BINDING PERIPLASMIC PROTEIN"/>
    <property type="match status" value="1"/>
</dbReference>
<accession>A0A428XWN8</accession>
<dbReference type="RefSeq" id="WP_125728696.1">
    <property type="nucleotide sequence ID" value="NZ_QHKI01000127.1"/>
</dbReference>
<evidence type="ECO:0000313" key="9">
    <source>
        <dbReference type="EMBL" id="RSM59738.1"/>
    </source>
</evidence>
<dbReference type="PROSITE" id="PS50983">
    <property type="entry name" value="FE_B12_PBP"/>
    <property type="match status" value="1"/>
</dbReference>
<comment type="similarity">
    <text evidence="2">Belongs to the bacterial solute-binding protein 8 family.</text>
</comment>
<sequence length="329" mass="34893">MAHARFSLSRRTLLTAVGAAAAASACGPGTQSPGPGSGATKAVTHPYGTSQVPVSPKRVIALDPGQALQIALEHQVPLVASATLDADPPVPPYLPAPAQPFEHLGFGQVDVEKLATFGPDLIIGNTASLQDKYPAVSGLAPTVAYANTRDKVEWYDAALTVADIFGVREAQQRKLDEYRRRASQFRERHKQVLAARKVVLLRFTTDELRIITDSVIFPSRVLTDAGVQRTASSAPAKAGDTYTRLSTELVGTLADADVIIHFSGGGAFDGGQVTSTFTKYTSGDLWKRLPAVQAGRVFEVPRTSWWDGGSTSAATAMLTDLDGILPKIG</sequence>
<keyword evidence="3" id="KW-0813">Transport</keyword>
<feature type="coiled-coil region" evidence="5">
    <location>
        <begin position="168"/>
        <end position="195"/>
    </location>
</feature>
<evidence type="ECO:0000313" key="10">
    <source>
        <dbReference type="Proteomes" id="UP000287547"/>
    </source>
</evidence>
<dbReference type="AlphaFoldDB" id="A0A428XWN8"/>
<dbReference type="SUPFAM" id="SSF53807">
    <property type="entry name" value="Helical backbone' metal receptor"/>
    <property type="match status" value="1"/>
</dbReference>
<dbReference type="PROSITE" id="PS51318">
    <property type="entry name" value="TAT"/>
    <property type="match status" value="1"/>
</dbReference>
<dbReference type="Pfam" id="PF01497">
    <property type="entry name" value="Peripla_BP_2"/>
    <property type="match status" value="1"/>
</dbReference>
<evidence type="ECO:0000259" key="8">
    <source>
        <dbReference type="PROSITE" id="PS50983"/>
    </source>
</evidence>